<dbReference type="Proteomes" id="UP000000238">
    <property type="component" value="Chromosome"/>
</dbReference>
<name>Q2SIM0_HAHCH</name>
<organism evidence="2 3">
    <name type="scientific">Hahella chejuensis (strain KCTC 2396)</name>
    <dbReference type="NCBI Taxonomy" id="349521"/>
    <lineage>
        <taxon>Bacteria</taxon>
        <taxon>Pseudomonadati</taxon>
        <taxon>Pseudomonadota</taxon>
        <taxon>Gammaproteobacteria</taxon>
        <taxon>Oceanospirillales</taxon>
        <taxon>Hahellaceae</taxon>
        <taxon>Hahella</taxon>
    </lineage>
</organism>
<feature type="signal peptide" evidence="1">
    <location>
        <begin position="1"/>
        <end position="30"/>
    </location>
</feature>
<keyword evidence="1" id="KW-0732">Signal</keyword>
<dbReference type="OrthoDB" id="5979319at2"/>
<evidence type="ECO:0000256" key="1">
    <source>
        <dbReference type="SAM" id="SignalP"/>
    </source>
</evidence>
<feature type="chain" id="PRO_5004215594" evidence="1">
    <location>
        <begin position="31"/>
        <end position="428"/>
    </location>
</feature>
<protein>
    <submittedName>
        <fullName evidence="2">Uncharacterized protein</fullName>
    </submittedName>
</protein>
<proteinExistence type="predicted"/>
<dbReference type="SUPFAM" id="SSF56935">
    <property type="entry name" value="Porins"/>
    <property type="match status" value="1"/>
</dbReference>
<reference evidence="2 3" key="1">
    <citation type="journal article" date="2005" name="Nucleic Acids Res.">
        <title>Genomic blueprint of Hahella chejuensis, a marine microbe producing an algicidal agent.</title>
        <authorList>
            <person name="Jeong H."/>
            <person name="Yim J.H."/>
            <person name="Lee C."/>
            <person name="Choi S.-H."/>
            <person name="Park Y.K."/>
            <person name="Yoon S.H."/>
            <person name="Hur C.-G."/>
            <person name="Kang H.-Y."/>
            <person name="Kim D."/>
            <person name="Lee H.H."/>
            <person name="Park K.H."/>
            <person name="Park S.-H."/>
            <person name="Park H.-S."/>
            <person name="Lee H.K."/>
            <person name="Oh T.K."/>
            <person name="Kim J.F."/>
        </authorList>
    </citation>
    <scope>NUCLEOTIDE SEQUENCE [LARGE SCALE GENOMIC DNA]</scope>
    <source>
        <strain evidence="2 3">KCTC 2396</strain>
    </source>
</reference>
<evidence type="ECO:0000313" key="3">
    <source>
        <dbReference type="Proteomes" id="UP000000238"/>
    </source>
</evidence>
<dbReference type="HOGENOM" id="CLU_640608_0_0_6"/>
<gene>
    <name evidence="2" type="ordered locus">HCH_02718</name>
</gene>
<dbReference type="EMBL" id="CP000155">
    <property type="protein sequence ID" value="ABC29504.1"/>
    <property type="molecule type" value="Genomic_DNA"/>
</dbReference>
<sequence>MDYLIPFKKKPTLFALVGVNLLCAPLALRADPLEVRLSATHEYSDNVTKTKEKKDDTLTKVGINLGQTLSKGAYASSLSADFGFEHYWGDTFGDEVTTEVTYSGKYNFSPALSWSLKDELTEDVLNSSTPTTPDSRVRKNVLTTGPSYRVAMTSEDDLVLGANYKQIDFESNTAVDSKRQSATADYMHRFASALTFTWSNSGEWAKLDNETDLETLESELRFSKKYNDLTTSLGVGFTKLKSERANVTNESEDVTGSFNANYQASAALGLFYSYKRTLTDSASETVFQLFERPISFGSSDSVLLQEHVAGASYTPNVRDTFQLTGVSSTEENEGASTKDKEHSLSISWSHNVNSTWSWFASSEYTNKEVGVRNADEDSYDHTLRLNHKWFKNFSSRYYAEYEVKDSSDGANEYDALTVGIGVDYVPNF</sequence>
<accession>Q2SIM0</accession>
<keyword evidence="3" id="KW-1185">Reference proteome</keyword>
<dbReference type="KEGG" id="hch:HCH_02718"/>
<dbReference type="AlphaFoldDB" id="Q2SIM0"/>
<dbReference type="STRING" id="349521.HCH_02718"/>
<dbReference type="RefSeq" id="WP_011396573.1">
    <property type="nucleotide sequence ID" value="NC_007645.1"/>
</dbReference>
<evidence type="ECO:0000313" key="2">
    <source>
        <dbReference type="EMBL" id="ABC29504.1"/>
    </source>
</evidence>